<reference evidence="1 2" key="1">
    <citation type="submission" date="2019-05" db="EMBL/GenBank/DDBJ databases">
        <title>Another draft genome of Portunus trituberculatus and its Hox gene families provides insights of decapod evolution.</title>
        <authorList>
            <person name="Jeong J.-H."/>
            <person name="Song I."/>
            <person name="Kim S."/>
            <person name="Choi T."/>
            <person name="Kim D."/>
            <person name="Ryu S."/>
            <person name="Kim W."/>
        </authorList>
    </citation>
    <scope>NUCLEOTIDE SEQUENCE [LARGE SCALE GENOMIC DNA]</scope>
    <source>
        <tissue evidence="1">Muscle</tissue>
    </source>
</reference>
<comment type="caution">
    <text evidence="1">The sequence shown here is derived from an EMBL/GenBank/DDBJ whole genome shotgun (WGS) entry which is preliminary data.</text>
</comment>
<keyword evidence="2" id="KW-1185">Reference proteome</keyword>
<proteinExistence type="predicted"/>
<gene>
    <name evidence="1" type="ORF">E2C01_082330</name>
</gene>
<protein>
    <submittedName>
        <fullName evidence="1">Uncharacterized protein</fullName>
    </submittedName>
</protein>
<accession>A0A5B7J3J2</accession>
<sequence>MPTPPLSTYCITLRALRPGHHNSRPPHPLGSLRRSHLLETCCPSPDVCFLEEDRPATTPVILSVVWARRRRAMADVPYAPSRD</sequence>
<name>A0A5B7J3J2_PORTR</name>
<dbReference type="Proteomes" id="UP000324222">
    <property type="component" value="Unassembled WGS sequence"/>
</dbReference>
<organism evidence="1 2">
    <name type="scientific">Portunus trituberculatus</name>
    <name type="common">Swimming crab</name>
    <name type="synonym">Neptunus trituberculatus</name>
    <dbReference type="NCBI Taxonomy" id="210409"/>
    <lineage>
        <taxon>Eukaryota</taxon>
        <taxon>Metazoa</taxon>
        <taxon>Ecdysozoa</taxon>
        <taxon>Arthropoda</taxon>
        <taxon>Crustacea</taxon>
        <taxon>Multicrustacea</taxon>
        <taxon>Malacostraca</taxon>
        <taxon>Eumalacostraca</taxon>
        <taxon>Eucarida</taxon>
        <taxon>Decapoda</taxon>
        <taxon>Pleocyemata</taxon>
        <taxon>Brachyura</taxon>
        <taxon>Eubrachyura</taxon>
        <taxon>Portunoidea</taxon>
        <taxon>Portunidae</taxon>
        <taxon>Portuninae</taxon>
        <taxon>Portunus</taxon>
    </lineage>
</organism>
<dbReference type="AlphaFoldDB" id="A0A5B7J3J2"/>
<evidence type="ECO:0000313" key="2">
    <source>
        <dbReference type="Proteomes" id="UP000324222"/>
    </source>
</evidence>
<dbReference type="EMBL" id="VSRR010074574">
    <property type="protein sequence ID" value="MPC87468.1"/>
    <property type="molecule type" value="Genomic_DNA"/>
</dbReference>
<evidence type="ECO:0000313" key="1">
    <source>
        <dbReference type="EMBL" id="MPC87468.1"/>
    </source>
</evidence>